<reference evidence="2 3" key="1">
    <citation type="submission" date="2023-12" db="EMBL/GenBank/DDBJ databases">
        <title>Whole-genome sequencing of halo(alkali)philic microorganisms from hypersaline lakes.</title>
        <authorList>
            <person name="Sorokin D.Y."/>
            <person name="Merkel A.Y."/>
            <person name="Messina E."/>
            <person name="Yakimov M."/>
        </authorList>
    </citation>
    <scope>NUCLEOTIDE SEQUENCE [LARGE SCALE GENOMIC DNA]</scope>
    <source>
        <strain evidence="2 3">AB-CW1</strain>
    </source>
</reference>
<name>A0AAP6JCI5_9GAMM</name>
<protein>
    <submittedName>
        <fullName evidence="2">Porin</fullName>
    </submittedName>
</protein>
<keyword evidence="3" id="KW-1185">Reference proteome</keyword>
<feature type="chain" id="PRO_5042986945" evidence="1">
    <location>
        <begin position="26"/>
        <end position="370"/>
    </location>
</feature>
<dbReference type="InterPro" id="IPR023614">
    <property type="entry name" value="Porin_dom_sf"/>
</dbReference>
<dbReference type="EMBL" id="JAYGII010000001">
    <property type="protein sequence ID" value="MEA5444361.1"/>
    <property type="molecule type" value="Genomic_DNA"/>
</dbReference>
<feature type="signal peptide" evidence="1">
    <location>
        <begin position="1"/>
        <end position="25"/>
    </location>
</feature>
<evidence type="ECO:0000313" key="3">
    <source>
        <dbReference type="Proteomes" id="UP001302316"/>
    </source>
</evidence>
<dbReference type="AlphaFoldDB" id="A0AAP6JCI5"/>
<organism evidence="2 3">
    <name type="scientific">Natronospira elongata</name>
    <dbReference type="NCBI Taxonomy" id="3110268"/>
    <lineage>
        <taxon>Bacteria</taxon>
        <taxon>Pseudomonadati</taxon>
        <taxon>Pseudomonadota</taxon>
        <taxon>Gammaproteobacteria</taxon>
        <taxon>Natronospirales</taxon>
        <taxon>Natronospiraceae</taxon>
        <taxon>Natronospira</taxon>
    </lineage>
</organism>
<keyword evidence="1" id="KW-0732">Signal</keyword>
<proteinExistence type="predicted"/>
<dbReference type="RefSeq" id="WP_346049472.1">
    <property type="nucleotide sequence ID" value="NZ_JAYGII010000001.1"/>
</dbReference>
<evidence type="ECO:0000313" key="2">
    <source>
        <dbReference type="EMBL" id="MEA5444361.1"/>
    </source>
</evidence>
<sequence length="370" mass="40569">MNMIKFGTLALTAAIGVSVAVPAMADPKPRGRIHLDYALHDEDNIDLADGHRLRRARLGVSGSVDDNWSYQSEIDFAENGVGFRDVYLRYTGLENGDLTIGHFKVPFGMDELTSSNHLAFIERSLPTSFAQSRRTGFGYRSGGDNWGFASMLFGQGVGTNNDRVSDGADEGFGIGARIFGTPVNNDNSILHLGAAFTSEDTASSEDETARFRARPESRVTGIRLVDTGTIDEVDRINRFGLEAGYQVGALTLQGEYLSVSTDRKSGFSDVDFDGYYAQASYVFGGSKRAYRGGAFRNPEVGSWEVALRYSHIDLNDGDFQGGEQDNITLGLNYYAAKNVRFMWNYIAVDADMGGVSDKPNIFLFRTQVSF</sequence>
<dbReference type="SUPFAM" id="SSF56935">
    <property type="entry name" value="Porins"/>
    <property type="match status" value="1"/>
</dbReference>
<dbReference type="Pfam" id="PF07396">
    <property type="entry name" value="Porin_O_P"/>
    <property type="match status" value="1"/>
</dbReference>
<accession>A0AAP6JCI5</accession>
<comment type="caution">
    <text evidence="2">The sequence shown here is derived from an EMBL/GenBank/DDBJ whole genome shotgun (WGS) entry which is preliminary data.</text>
</comment>
<dbReference type="InterPro" id="IPR010870">
    <property type="entry name" value="Porin_O/P"/>
</dbReference>
<gene>
    <name evidence="2" type="ORF">VCB98_00830</name>
</gene>
<dbReference type="Proteomes" id="UP001302316">
    <property type="component" value="Unassembled WGS sequence"/>
</dbReference>
<dbReference type="Gene3D" id="2.40.160.10">
    <property type="entry name" value="Porin"/>
    <property type="match status" value="1"/>
</dbReference>
<evidence type="ECO:0000256" key="1">
    <source>
        <dbReference type="SAM" id="SignalP"/>
    </source>
</evidence>